<feature type="region of interest" description="Disordered" evidence="1">
    <location>
        <begin position="1"/>
        <end position="24"/>
    </location>
</feature>
<accession>A0ABN7A9B6</accession>
<protein>
    <submittedName>
        <fullName evidence="2">Uncharacterized protein</fullName>
    </submittedName>
</protein>
<name>A0ABN7A9B6_9HEMI</name>
<reference evidence="2 3" key="1">
    <citation type="submission" date="2023-09" db="EMBL/GenBank/DDBJ databases">
        <title>Nesidiocoris tenuis whole genome shotgun sequence.</title>
        <authorList>
            <person name="Shibata T."/>
            <person name="Shimoda M."/>
            <person name="Kobayashi T."/>
            <person name="Uehara T."/>
        </authorList>
    </citation>
    <scope>NUCLEOTIDE SEQUENCE [LARGE SCALE GENOMIC DNA]</scope>
    <source>
        <strain evidence="2 3">Japan</strain>
    </source>
</reference>
<dbReference type="Proteomes" id="UP001307889">
    <property type="component" value="Chromosome 1"/>
</dbReference>
<dbReference type="EMBL" id="AP028909">
    <property type="protein sequence ID" value="BES87734.1"/>
    <property type="molecule type" value="Genomic_DNA"/>
</dbReference>
<keyword evidence="3" id="KW-1185">Reference proteome</keyword>
<evidence type="ECO:0000313" key="2">
    <source>
        <dbReference type="EMBL" id="BES87734.1"/>
    </source>
</evidence>
<organism evidence="2 3">
    <name type="scientific">Nesidiocoris tenuis</name>
    <dbReference type="NCBI Taxonomy" id="355587"/>
    <lineage>
        <taxon>Eukaryota</taxon>
        <taxon>Metazoa</taxon>
        <taxon>Ecdysozoa</taxon>
        <taxon>Arthropoda</taxon>
        <taxon>Hexapoda</taxon>
        <taxon>Insecta</taxon>
        <taxon>Pterygota</taxon>
        <taxon>Neoptera</taxon>
        <taxon>Paraneoptera</taxon>
        <taxon>Hemiptera</taxon>
        <taxon>Heteroptera</taxon>
        <taxon>Panheteroptera</taxon>
        <taxon>Cimicomorpha</taxon>
        <taxon>Miridae</taxon>
        <taxon>Dicyphina</taxon>
        <taxon>Nesidiocoris</taxon>
    </lineage>
</organism>
<sequence>MRSLEIRHERRGEKMVTPRNEDRALRRLSSQLRTVSLVSSDSQCLLGTTPSQSLAYYTPLCTPEPQQPRQVFVHRELRSVLRSGEGAT</sequence>
<evidence type="ECO:0000313" key="3">
    <source>
        <dbReference type="Proteomes" id="UP001307889"/>
    </source>
</evidence>
<evidence type="ECO:0000256" key="1">
    <source>
        <dbReference type="SAM" id="MobiDB-lite"/>
    </source>
</evidence>
<gene>
    <name evidence="2" type="ORF">NTJ_00539</name>
</gene>
<proteinExistence type="predicted"/>